<gene>
    <name evidence="1" type="ORF">CTRU02_210775</name>
</gene>
<sequence>MRFSSSTGILVLFTATTVNGLCTCFASTANGVEHDIEAGKRCCIGKGDKLEGNLCNAVSFETFGACCDSQKGSSGVIPSGFDCAVTPETILNGTN</sequence>
<dbReference type="EMBL" id="VUJX02000007">
    <property type="protein sequence ID" value="KAL0933976.1"/>
    <property type="molecule type" value="Genomic_DNA"/>
</dbReference>
<comment type="caution">
    <text evidence="1">The sequence shown here is derived from an EMBL/GenBank/DDBJ whole genome shotgun (WGS) entry which is preliminary data.</text>
</comment>
<organism evidence="1 2">
    <name type="scientific">Colletotrichum truncatum</name>
    <name type="common">Anthracnose fungus</name>
    <name type="synonym">Colletotrichum capsici</name>
    <dbReference type="NCBI Taxonomy" id="5467"/>
    <lineage>
        <taxon>Eukaryota</taxon>
        <taxon>Fungi</taxon>
        <taxon>Dikarya</taxon>
        <taxon>Ascomycota</taxon>
        <taxon>Pezizomycotina</taxon>
        <taxon>Sordariomycetes</taxon>
        <taxon>Hypocreomycetidae</taxon>
        <taxon>Glomerellales</taxon>
        <taxon>Glomerellaceae</taxon>
        <taxon>Colletotrichum</taxon>
        <taxon>Colletotrichum truncatum species complex</taxon>
    </lineage>
</organism>
<evidence type="ECO:0000313" key="2">
    <source>
        <dbReference type="Proteomes" id="UP000805649"/>
    </source>
</evidence>
<accession>A0ACC3YPX0</accession>
<keyword evidence="2" id="KW-1185">Reference proteome</keyword>
<evidence type="ECO:0000313" key="1">
    <source>
        <dbReference type="EMBL" id="KAL0933976.1"/>
    </source>
</evidence>
<proteinExistence type="predicted"/>
<name>A0ACC3YPX0_COLTU</name>
<reference evidence="1 2" key="1">
    <citation type="journal article" date="2020" name="Phytopathology">
        <title>Genome Sequence Resources of Colletotrichum truncatum, C. plurivorum, C. musicola, and C. sojae: Four Species Pathogenic to Soybean (Glycine max).</title>
        <authorList>
            <person name="Rogerio F."/>
            <person name="Boufleur T.R."/>
            <person name="Ciampi-Guillardi M."/>
            <person name="Sukno S.A."/>
            <person name="Thon M.R."/>
            <person name="Massola Junior N.S."/>
            <person name="Baroncelli R."/>
        </authorList>
    </citation>
    <scope>NUCLEOTIDE SEQUENCE [LARGE SCALE GENOMIC DNA]</scope>
    <source>
        <strain evidence="1 2">CMES1059</strain>
    </source>
</reference>
<dbReference type="Proteomes" id="UP000805649">
    <property type="component" value="Unassembled WGS sequence"/>
</dbReference>
<protein>
    <submittedName>
        <fullName evidence="1">Uncharacterized protein</fullName>
    </submittedName>
</protein>